<feature type="domain" description="GGDEF" evidence="1">
    <location>
        <begin position="383"/>
        <end position="513"/>
    </location>
</feature>
<dbReference type="GO" id="GO:0052621">
    <property type="term" value="F:diguanylate cyclase activity"/>
    <property type="evidence" value="ECO:0007669"/>
    <property type="project" value="TreeGrafter"/>
</dbReference>
<proteinExistence type="predicted"/>
<dbReference type="InterPro" id="IPR043128">
    <property type="entry name" value="Rev_trsase/Diguanyl_cyclase"/>
</dbReference>
<dbReference type="AlphaFoldDB" id="A0A7C3DS04"/>
<dbReference type="EMBL" id="DSWI01000008">
    <property type="protein sequence ID" value="HFG19293.1"/>
    <property type="molecule type" value="Genomic_DNA"/>
</dbReference>
<dbReference type="Gene3D" id="1.10.3210.10">
    <property type="entry name" value="Hypothetical protein af1432"/>
    <property type="match status" value="1"/>
</dbReference>
<dbReference type="PANTHER" id="PTHR45138">
    <property type="entry name" value="REGULATORY COMPONENTS OF SENSORY TRANSDUCTION SYSTEM"/>
    <property type="match status" value="1"/>
</dbReference>
<dbReference type="InterPro" id="IPR050469">
    <property type="entry name" value="Diguanylate_Cyclase"/>
</dbReference>
<dbReference type="SUPFAM" id="SSF55781">
    <property type="entry name" value="GAF domain-like"/>
    <property type="match status" value="1"/>
</dbReference>
<dbReference type="PANTHER" id="PTHR45138:SF9">
    <property type="entry name" value="DIGUANYLATE CYCLASE DGCM-RELATED"/>
    <property type="match status" value="1"/>
</dbReference>
<evidence type="ECO:0000313" key="2">
    <source>
        <dbReference type="EMBL" id="HFG19293.1"/>
    </source>
</evidence>
<accession>A0A7C3DS04</accession>
<protein>
    <submittedName>
        <fullName evidence="2">Diguanylate cyclase</fullName>
    </submittedName>
</protein>
<dbReference type="SMART" id="SM00267">
    <property type="entry name" value="GGDEF"/>
    <property type="match status" value="1"/>
</dbReference>
<dbReference type="Pfam" id="PF00990">
    <property type="entry name" value="GGDEF"/>
    <property type="match status" value="1"/>
</dbReference>
<sequence>MSEERLPRRLRLPRVPSGARANKARPAVPAALIDRLLKGSTTASFELTLDELLHELPGIAQAFFWVRQGPHQFYLQAARGVPKGSLEEVLESSLKSAYLGSAEDWQGGVAHLDNQQHILERVLGLQPAGLSVEEPPANLTLPLVADRQVWAVLQLHAQAQHLGPDEAGWVGQFVSGIAPILREVYLREQAERKALWLSAINALLQTSREQPLELVLQDAIEEATRLSGAEGARLIVFEGHAIRTIAQAGWGSGLVVEAAITRQLGERLRSGQQVGIPRYDLYPNRRPELFEAGLRSLFILPILRQSSETSALLLFSTQRHWLPDAQTQELLGDMAAAIGVVRAEWALRRELAWAAYTDPLTGLGNRRAFERDLEKLTARTNGRMVVLMLLDLDGFKSINDTYGHIHADHLLVRLGGVLRARARAGDRAYRLGGDEFALLIEGSSTLDPQRIAERYRALLEEIRVSDSTYLKVSLGYAVFPTEVTDAQNLWRRADDQMYKDKALRKGRTPLFAPVLEPAQWGLQLDTPLFRLADRLAQVLKLDWEEQQVLQASCYLLELALGRAMPTTEAQLPEALLREAARVLMYLQSPWDARELLSESIPRAARVLQVALHYITATQPTEGRAARSPEEALEEIAAQAHQRFDPGVVEALYSLKVWLSDQSAA</sequence>
<dbReference type="CDD" id="cd01949">
    <property type="entry name" value="GGDEF"/>
    <property type="match status" value="1"/>
</dbReference>
<dbReference type="GO" id="GO:0043709">
    <property type="term" value="P:cell adhesion involved in single-species biofilm formation"/>
    <property type="evidence" value="ECO:0007669"/>
    <property type="project" value="TreeGrafter"/>
</dbReference>
<reference evidence="2" key="1">
    <citation type="journal article" date="2020" name="mSystems">
        <title>Genome- and Community-Level Interaction Insights into Carbon Utilization and Element Cycling Functions of Hydrothermarchaeota in Hydrothermal Sediment.</title>
        <authorList>
            <person name="Zhou Z."/>
            <person name="Liu Y."/>
            <person name="Xu W."/>
            <person name="Pan J."/>
            <person name="Luo Z.H."/>
            <person name="Li M."/>
        </authorList>
    </citation>
    <scope>NUCLEOTIDE SEQUENCE [LARGE SCALE GENOMIC DNA]</scope>
    <source>
        <strain evidence="2">SpSt-524</strain>
    </source>
</reference>
<dbReference type="InterPro" id="IPR000160">
    <property type="entry name" value="GGDEF_dom"/>
</dbReference>
<dbReference type="InterPro" id="IPR029016">
    <property type="entry name" value="GAF-like_dom_sf"/>
</dbReference>
<comment type="caution">
    <text evidence="2">The sequence shown here is derived from an EMBL/GenBank/DDBJ whole genome shotgun (WGS) entry which is preliminary data.</text>
</comment>
<dbReference type="GO" id="GO:1902201">
    <property type="term" value="P:negative regulation of bacterial-type flagellum-dependent cell motility"/>
    <property type="evidence" value="ECO:0007669"/>
    <property type="project" value="TreeGrafter"/>
</dbReference>
<dbReference type="GO" id="GO:0005886">
    <property type="term" value="C:plasma membrane"/>
    <property type="evidence" value="ECO:0007669"/>
    <property type="project" value="TreeGrafter"/>
</dbReference>
<dbReference type="PROSITE" id="PS50887">
    <property type="entry name" value="GGDEF"/>
    <property type="match status" value="1"/>
</dbReference>
<dbReference type="NCBIfam" id="TIGR00254">
    <property type="entry name" value="GGDEF"/>
    <property type="match status" value="1"/>
</dbReference>
<organism evidence="2">
    <name type="scientific">Meiothermus ruber</name>
    <dbReference type="NCBI Taxonomy" id="277"/>
    <lineage>
        <taxon>Bacteria</taxon>
        <taxon>Thermotogati</taxon>
        <taxon>Deinococcota</taxon>
        <taxon>Deinococci</taxon>
        <taxon>Thermales</taxon>
        <taxon>Thermaceae</taxon>
        <taxon>Meiothermus</taxon>
    </lineage>
</organism>
<gene>
    <name evidence="2" type="ORF">ENS82_01035</name>
</gene>
<name>A0A7C3DS04_MEIRU</name>
<dbReference type="Gene3D" id="3.30.70.270">
    <property type="match status" value="1"/>
</dbReference>
<dbReference type="SUPFAM" id="SSF55073">
    <property type="entry name" value="Nucleotide cyclase"/>
    <property type="match status" value="1"/>
</dbReference>
<dbReference type="InterPro" id="IPR029787">
    <property type="entry name" value="Nucleotide_cyclase"/>
</dbReference>
<dbReference type="Pfam" id="PF01590">
    <property type="entry name" value="GAF"/>
    <property type="match status" value="1"/>
</dbReference>
<dbReference type="Gene3D" id="3.30.450.40">
    <property type="match status" value="1"/>
</dbReference>
<dbReference type="RefSeq" id="WP_409655012.1">
    <property type="nucleotide sequence ID" value="NZ_JBKBUW010000008.1"/>
</dbReference>
<evidence type="ECO:0000259" key="1">
    <source>
        <dbReference type="PROSITE" id="PS50887"/>
    </source>
</evidence>
<dbReference type="InterPro" id="IPR003018">
    <property type="entry name" value="GAF"/>
</dbReference>